<proteinExistence type="predicted"/>
<reference evidence="6" key="1">
    <citation type="submission" date="2010-05" db="EMBL/GenBank/DDBJ databases">
        <title>The draft genome of Desulfonatronospira thiodismutans ASO3-1.</title>
        <authorList>
            <consortium name="US DOE Joint Genome Institute (JGI-PGF)"/>
            <person name="Lucas S."/>
            <person name="Copeland A."/>
            <person name="Lapidus A."/>
            <person name="Cheng J.-F."/>
            <person name="Bruce D."/>
            <person name="Goodwin L."/>
            <person name="Pitluck S."/>
            <person name="Chertkov O."/>
            <person name="Brettin T."/>
            <person name="Detter J.C."/>
            <person name="Han C."/>
            <person name="Land M.L."/>
            <person name="Hauser L."/>
            <person name="Kyrpides N."/>
            <person name="Mikhailova N."/>
            <person name="Muyzer G."/>
            <person name="Woyke T."/>
        </authorList>
    </citation>
    <scope>NUCLEOTIDE SEQUENCE [LARGE SCALE GENOMIC DNA]</scope>
    <source>
        <strain evidence="6">ASO3-1</strain>
    </source>
</reference>
<keyword evidence="4" id="KW-0472">Membrane</keyword>
<sequence>MKRYIKRGIIALGILLVLLVLLVGAALAWLQTDSGQKHLESTLNRVLVWEDGRVEISGISGRIPFNFEVQSIEIHDKDGVWLELQDSGLDWSLGDLFQGRIVVRKLGAAALYMSRAPHTEPMEEPEVPDELKKKLEWKWPLPPLIVESLYLDRARMGEEVLGEEAEFFMQGALSAYQTGFAVDGLNISRLDKDETSLDMSMDFSHNSHELELYLRFFDSATLPALVPAEDMPDSLELVLEGTGPVQDWPGSLTVRGGDLLDLAMDMNMKLLEESLEFSADAEASISPAIAPEPLDFYLGHPLHLKTQLSMDYAENLLSLQSLHLDSEQFSLDSRAELVLDEMFMQGSAEMLVQDLNPLLDKAQFASTSPAELEAEFHGPVTSPGGQVNLWLEELKGHDLDLASLHLQADLEYPGEVNGTTALARGRVMLQGLGYEHYPQLPGEMEIGFDVDYADSGLVDFKELRLVSRNLEALARGRIDLDDLNFEAALESKISALENLMPEEAADLELAGSLNFKADTHGNIAEETYNLQLSLSGEEFSSGQDLLDALVGDKPGLRAAASMSEPYILELEELELITKEAEFFSSGLVDLKKMDMDIEAGLDMASLEFLGATLDRETGGSLSARATARGGPEELELNLDAGLDGVKPGADLDLMDIQASVDSVYTRESFSGKVQASLDSEQGSVELGSDFELVEKNLKVANLFLSGFDSSVRGDLDLDLDTFLAQGALDVDVPELSAFAGLAGLEIYGDLQGSVFLDKTRDRQDATLDFQAMDLLVDSMSVVYLELAGQGQDLFADRNYNIELNLAGLDLGEAYLSSWETEVQGQDTDLGLVTSLEGRAVYPLELKADASYSLDRGDHLIDLDVLQGIYAFEDFSLLKPFQVKVGDEEINISPGELAWGDGRLEFHGGLNSEEVFFEAELHDILLSQLPLEAFEVVEGRLTGDFKVHGDPAGPVVTAGVGLSELRSRHPDMEDMPRLDVNADLLVEDGAVQLKAALFQGPDELLGLELGLPAVFSLEPAVFELQDPAVLQGRLVSDVELAKVAPLFLPPELTLSGILQSGVDISGTLHEPELDGKIELDDGVFEHTVAGVYLKDINALIRGRNDQVVLEELAASDGEAGRIRGSGSLGLDPEMEMPWDFDLQIENTNILRHPLAVVNITSCDLELSGDMTRASVKGSLTFGSIDARLPPGSPPGVVHIDVTEKNKPPSDLPPPPRQMDLEDYPVDLDLELNFPARVYVRGRGLDSEWAGHLYIDGKAHEPRIRGELSPVRGRFTFLDRRFDLDRDSQVYLDGAYPPDPTLDMRAHYRQRDRNITVRIHGRALNPDLDLESDPPMHEDEILAWILFGRDLSDLTPFQALTLLNAVRTLATGEAGPGVMDQVRSLVGVDDIQVTRDDEGELQFGLGRYVHERVYMQVKKGTAPGSDEVAVEVELTPRISLEGSVEADADGGVFLFWKRDY</sequence>
<dbReference type="OrthoDB" id="7784409at2"/>
<keyword evidence="2" id="KW-0812">Transmembrane</keyword>
<gene>
    <name evidence="6" type="ORF">Dthio_PD1238</name>
</gene>
<dbReference type="InterPro" id="IPR007452">
    <property type="entry name" value="TamB_C"/>
</dbReference>
<keyword evidence="3" id="KW-1133">Transmembrane helix</keyword>
<feature type="domain" description="Translocation and assembly module TamB C-terminal" evidence="5">
    <location>
        <begin position="1111"/>
        <end position="1458"/>
    </location>
</feature>
<evidence type="ECO:0000256" key="1">
    <source>
        <dbReference type="ARBA" id="ARBA00004167"/>
    </source>
</evidence>
<dbReference type="GO" id="GO:0005886">
    <property type="term" value="C:plasma membrane"/>
    <property type="evidence" value="ECO:0007669"/>
    <property type="project" value="InterPro"/>
</dbReference>
<dbReference type="eggNOG" id="COG2911">
    <property type="taxonomic scope" value="Bacteria"/>
</dbReference>
<dbReference type="RefSeq" id="WP_008871248.1">
    <property type="nucleotide sequence ID" value="NZ_ACJN02000003.1"/>
</dbReference>
<evidence type="ECO:0000256" key="4">
    <source>
        <dbReference type="ARBA" id="ARBA00023136"/>
    </source>
</evidence>
<comment type="subcellular location">
    <subcellularLocation>
        <location evidence="1">Membrane</location>
        <topology evidence="1">Single-pass membrane protein</topology>
    </subcellularLocation>
</comment>
<dbReference type="Pfam" id="PF04357">
    <property type="entry name" value="TamB"/>
    <property type="match status" value="1"/>
</dbReference>
<evidence type="ECO:0000259" key="5">
    <source>
        <dbReference type="Pfam" id="PF04357"/>
    </source>
</evidence>
<dbReference type="PANTHER" id="PTHR36985:SF1">
    <property type="entry name" value="TRANSLOCATION AND ASSEMBLY MODULE SUBUNIT TAMB"/>
    <property type="match status" value="1"/>
</dbReference>
<name>D6ST83_9BACT</name>
<comment type="caution">
    <text evidence="6">The sequence shown here is derived from an EMBL/GenBank/DDBJ whole genome shotgun (WGS) entry which is preliminary data.</text>
</comment>
<keyword evidence="7" id="KW-1185">Reference proteome</keyword>
<evidence type="ECO:0000313" key="6">
    <source>
        <dbReference type="EMBL" id="EFI33899.1"/>
    </source>
</evidence>
<dbReference type="Proteomes" id="UP000005496">
    <property type="component" value="Unassembled WGS sequence"/>
</dbReference>
<protein>
    <recommendedName>
        <fullName evidence="5">Translocation and assembly module TamB C-terminal domain-containing protein</fullName>
    </recommendedName>
</protein>
<dbReference type="GO" id="GO:0009306">
    <property type="term" value="P:protein secretion"/>
    <property type="evidence" value="ECO:0007669"/>
    <property type="project" value="InterPro"/>
</dbReference>
<organism evidence="6 7">
    <name type="scientific">Desulfonatronospira thiodismutans ASO3-1</name>
    <dbReference type="NCBI Taxonomy" id="555779"/>
    <lineage>
        <taxon>Bacteria</taxon>
        <taxon>Pseudomonadati</taxon>
        <taxon>Thermodesulfobacteriota</taxon>
        <taxon>Desulfovibrionia</taxon>
        <taxon>Desulfovibrionales</taxon>
        <taxon>Desulfonatronovibrionaceae</taxon>
        <taxon>Desulfonatronospira</taxon>
    </lineage>
</organism>
<dbReference type="PANTHER" id="PTHR36985">
    <property type="entry name" value="TRANSLOCATION AND ASSEMBLY MODULE SUBUNIT TAMB"/>
    <property type="match status" value="1"/>
</dbReference>
<evidence type="ECO:0000256" key="3">
    <source>
        <dbReference type="ARBA" id="ARBA00022989"/>
    </source>
</evidence>
<dbReference type="GO" id="GO:0097347">
    <property type="term" value="C:TAM protein secretion complex"/>
    <property type="evidence" value="ECO:0007669"/>
    <property type="project" value="TreeGrafter"/>
</dbReference>
<dbReference type="EMBL" id="ACJN02000003">
    <property type="protein sequence ID" value="EFI33899.1"/>
    <property type="molecule type" value="Genomic_DNA"/>
</dbReference>
<evidence type="ECO:0000313" key="7">
    <source>
        <dbReference type="Proteomes" id="UP000005496"/>
    </source>
</evidence>
<accession>D6ST83</accession>
<evidence type="ECO:0000256" key="2">
    <source>
        <dbReference type="ARBA" id="ARBA00022692"/>
    </source>
</evidence>